<dbReference type="GeneID" id="20232308"/>
<organism evidence="1 2">
    <name type="scientific">Lottia gigantea</name>
    <name type="common">Giant owl limpet</name>
    <dbReference type="NCBI Taxonomy" id="225164"/>
    <lineage>
        <taxon>Eukaryota</taxon>
        <taxon>Metazoa</taxon>
        <taxon>Spiralia</taxon>
        <taxon>Lophotrochozoa</taxon>
        <taxon>Mollusca</taxon>
        <taxon>Gastropoda</taxon>
        <taxon>Patellogastropoda</taxon>
        <taxon>Lottioidea</taxon>
        <taxon>Lottiidae</taxon>
        <taxon>Lottia</taxon>
    </lineage>
</organism>
<reference evidence="1 2" key="1">
    <citation type="journal article" date="2013" name="Nature">
        <title>Insights into bilaterian evolution from three spiralian genomes.</title>
        <authorList>
            <person name="Simakov O."/>
            <person name="Marletaz F."/>
            <person name="Cho S.J."/>
            <person name="Edsinger-Gonzales E."/>
            <person name="Havlak P."/>
            <person name="Hellsten U."/>
            <person name="Kuo D.H."/>
            <person name="Larsson T."/>
            <person name="Lv J."/>
            <person name="Arendt D."/>
            <person name="Savage R."/>
            <person name="Osoegawa K."/>
            <person name="de Jong P."/>
            <person name="Grimwood J."/>
            <person name="Chapman J.A."/>
            <person name="Shapiro H."/>
            <person name="Aerts A."/>
            <person name="Otillar R.P."/>
            <person name="Terry A.Y."/>
            <person name="Boore J.L."/>
            <person name="Grigoriev I.V."/>
            <person name="Lindberg D.R."/>
            <person name="Seaver E.C."/>
            <person name="Weisblat D.A."/>
            <person name="Putnam N.H."/>
            <person name="Rokhsar D.S."/>
        </authorList>
    </citation>
    <scope>NUCLEOTIDE SEQUENCE [LARGE SCALE GENOMIC DNA]</scope>
</reference>
<dbReference type="EMBL" id="KB202481">
    <property type="protein sequence ID" value="ESO90104.1"/>
    <property type="molecule type" value="Genomic_DNA"/>
</dbReference>
<dbReference type="AlphaFoldDB" id="V4BMG3"/>
<keyword evidence="2" id="KW-1185">Reference proteome</keyword>
<dbReference type="CTD" id="20232308"/>
<feature type="non-terminal residue" evidence="1">
    <location>
        <position position="1"/>
    </location>
</feature>
<accession>V4BMG3</accession>
<dbReference type="HOGENOM" id="CLU_2967776_0_0_1"/>
<evidence type="ECO:0000313" key="2">
    <source>
        <dbReference type="Proteomes" id="UP000030746"/>
    </source>
</evidence>
<protein>
    <submittedName>
        <fullName evidence="1">Uncharacterized protein</fullName>
    </submittedName>
</protein>
<gene>
    <name evidence="1" type="ORF">LOTGIDRAFT_123906</name>
</gene>
<name>V4BMG3_LOTGI</name>
<dbReference type="Proteomes" id="UP000030746">
    <property type="component" value="Unassembled WGS sequence"/>
</dbReference>
<evidence type="ECO:0000313" key="1">
    <source>
        <dbReference type="EMBL" id="ESO90104.1"/>
    </source>
</evidence>
<sequence>YTQTYHHIYSQHLLTSFLTSSTLKHTITYTHNTYSHLFLLVLHSNIPSHILTTLTHIFS</sequence>
<dbReference type="KEGG" id="lgi:LOTGIDRAFT_123906"/>
<dbReference type="RefSeq" id="XP_009059180.1">
    <property type="nucleotide sequence ID" value="XM_009060932.1"/>
</dbReference>
<proteinExistence type="predicted"/>